<dbReference type="InterPro" id="IPR018464">
    <property type="entry name" value="CENP-O"/>
</dbReference>
<keyword evidence="5" id="KW-0539">Nucleus</keyword>
<evidence type="ECO:0000256" key="3">
    <source>
        <dbReference type="ARBA" id="ARBA00007321"/>
    </source>
</evidence>
<name>A0A077X011_9FUNG</name>
<gene>
    <name evidence="8" type="ORF">LRAMOSA05013</name>
</gene>
<dbReference type="PANTHER" id="PTHR14582">
    <property type="entry name" value="INNER KINETOCHORE SUBUNIT MAL2"/>
    <property type="match status" value="1"/>
</dbReference>
<dbReference type="Pfam" id="PF09496">
    <property type="entry name" value="CENP-O"/>
    <property type="match status" value="1"/>
</dbReference>
<sequence>MLEDDDTFLPTPQDRLKADISDLRHRLNKAREEKQRLEREIMEERIGYIAAAHFSEEIQDTTRYKASQMSEMQKQILEQWMAVTSARCVQEMVGYYRLAGRTTFQYQGNTAHQSMIRVAKYYEPYYLLLSNPASMEHKGITIAKHTIPYFIPVQQMVDTFLPNDLDSLLRVLHVFLLAYVSRREQVEELGHYCKERPSFVGISAERNAKDNIVIAEKIVENTTIRIELIYQDLTTEYPTKVTVSIPPSIQTTYNPVEIETQFQTCKLLDAYKTIFNA</sequence>
<dbReference type="CDD" id="cd23835">
    <property type="entry name" value="DRWD-N_CENP-O"/>
    <property type="match status" value="1"/>
</dbReference>
<dbReference type="GO" id="GO:0031511">
    <property type="term" value="C:Mis6-Sim4 complex"/>
    <property type="evidence" value="ECO:0007669"/>
    <property type="project" value="TreeGrafter"/>
</dbReference>
<keyword evidence="6" id="KW-0137">Centromere</keyword>
<organism evidence="8">
    <name type="scientific">Lichtheimia ramosa</name>
    <dbReference type="NCBI Taxonomy" id="688394"/>
    <lineage>
        <taxon>Eukaryota</taxon>
        <taxon>Fungi</taxon>
        <taxon>Fungi incertae sedis</taxon>
        <taxon>Mucoromycota</taxon>
        <taxon>Mucoromycotina</taxon>
        <taxon>Mucoromycetes</taxon>
        <taxon>Mucorales</taxon>
        <taxon>Lichtheimiaceae</taxon>
        <taxon>Lichtheimia</taxon>
    </lineage>
</organism>
<evidence type="ECO:0000256" key="1">
    <source>
        <dbReference type="ARBA" id="ARBA00004123"/>
    </source>
</evidence>
<protein>
    <recommendedName>
        <fullName evidence="9">Centromere protein O</fullName>
    </recommendedName>
</protein>
<dbReference type="OrthoDB" id="10050372at2759"/>
<evidence type="ECO:0000256" key="4">
    <source>
        <dbReference type="ARBA" id="ARBA00022454"/>
    </source>
</evidence>
<evidence type="ECO:0000256" key="5">
    <source>
        <dbReference type="ARBA" id="ARBA00023242"/>
    </source>
</evidence>
<evidence type="ECO:0000313" key="8">
    <source>
        <dbReference type="EMBL" id="CDS12829.1"/>
    </source>
</evidence>
<keyword evidence="4" id="KW-0158">Chromosome</keyword>
<dbReference type="GO" id="GO:0005634">
    <property type="term" value="C:nucleus"/>
    <property type="evidence" value="ECO:0007669"/>
    <property type="project" value="UniProtKB-SubCell"/>
</dbReference>
<evidence type="ECO:0000256" key="2">
    <source>
        <dbReference type="ARBA" id="ARBA00004584"/>
    </source>
</evidence>
<feature type="coiled-coil region" evidence="7">
    <location>
        <begin position="13"/>
        <end position="47"/>
    </location>
</feature>
<dbReference type="PANTHER" id="PTHR14582:SF1">
    <property type="entry name" value="CENTROMERE PROTEIN O"/>
    <property type="match status" value="1"/>
</dbReference>
<dbReference type="EMBL" id="LK023368">
    <property type="protein sequence ID" value="CDS12829.1"/>
    <property type="molecule type" value="Genomic_DNA"/>
</dbReference>
<reference evidence="8" key="1">
    <citation type="journal article" date="2014" name="Genome Announc.">
        <title>De novo whole-genome sequence and genome annotation of Lichtheimia ramosa.</title>
        <authorList>
            <person name="Linde J."/>
            <person name="Schwartze V."/>
            <person name="Binder U."/>
            <person name="Lass-Florl C."/>
            <person name="Voigt K."/>
            <person name="Horn F."/>
        </authorList>
    </citation>
    <scope>NUCLEOTIDE SEQUENCE</scope>
    <source>
        <strain evidence="8">JMRC FSU:6197</strain>
    </source>
</reference>
<evidence type="ECO:0000256" key="6">
    <source>
        <dbReference type="ARBA" id="ARBA00023328"/>
    </source>
</evidence>
<comment type="similarity">
    <text evidence="3">Belongs to the CENP-O/MCM21 family.</text>
</comment>
<proteinExistence type="inferred from homology"/>
<keyword evidence="7" id="KW-0175">Coiled coil</keyword>
<accession>A0A077X011</accession>
<evidence type="ECO:0000256" key="7">
    <source>
        <dbReference type="SAM" id="Coils"/>
    </source>
</evidence>
<dbReference type="AlphaFoldDB" id="A0A077X011"/>
<evidence type="ECO:0008006" key="9">
    <source>
        <dbReference type="Google" id="ProtNLM"/>
    </source>
</evidence>
<comment type="subcellular location">
    <subcellularLocation>
        <location evidence="2">Chromosome</location>
        <location evidence="2">Centromere</location>
    </subcellularLocation>
    <subcellularLocation>
        <location evidence="1">Nucleus</location>
    </subcellularLocation>
</comment>